<reference evidence="5 6" key="1">
    <citation type="journal article" date="2019" name="Int. J. Syst. Evol. Microbiol.">
        <title>The Global Catalogue of Microorganisms (GCM) 10K type strain sequencing project: providing services to taxonomists for standard genome sequencing and annotation.</title>
        <authorList>
            <consortium name="The Broad Institute Genomics Platform"/>
            <consortium name="The Broad Institute Genome Sequencing Center for Infectious Disease"/>
            <person name="Wu L."/>
            <person name="Ma J."/>
        </authorList>
    </citation>
    <scope>NUCLEOTIDE SEQUENCE [LARGE SCALE GENOMIC DNA]</scope>
    <source>
        <strain evidence="5 6">JCM 14162</strain>
    </source>
</reference>
<evidence type="ECO:0000256" key="3">
    <source>
        <dbReference type="ARBA" id="ARBA00022840"/>
    </source>
</evidence>
<dbReference type="Proteomes" id="UP001500713">
    <property type="component" value="Unassembled WGS sequence"/>
</dbReference>
<accession>A0ABN1AW09</accession>
<organism evidence="5 6">
    <name type="scientific">Parasphingorhabdus litoris</name>
    <dbReference type="NCBI Taxonomy" id="394733"/>
    <lineage>
        <taxon>Bacteria</taxon>
        <taxon>Pseudomonadati</taxon>
        <taxon>Pseudomonadota</taxon>
        <taxon>Alphaproteobacteria</taxon>
        <taxon>Sphingomonadales</taxon>
        <taxon>Sphingomonadaceae</taxon>
        <taxon>Parasphingorhabdus</taxon>
    </lineage>
</organism>
<dbReference type="InterPro" id="IPR006015">
    <property type="entry name" value="Universal_stress_UspA"/>
</dbReference>
<dbReference type="Pfam" id="PF00582">
    <property type="entry name" value="Usp"/>
    <property type="match status" value="2"/>
</dbReference>
<evidence type="ECO:0000313" key="6">
    <source>
        <dbReference type="Proteomes" id="UP001500713"/>
    </source>
</evidence>
<evidence type="ECO:0000256" key="2">
    <source>
        <dbReference type="ARBA" id="ARBA00022741"/>
    </source>
</evidence>
<sequence length="277" mass="30311">MSTQSEQTIFLTTDLTARGDRPLDRAVKLAKARNAKLVVFHVLEKGRHDSAAVDAAAAEIELDLDSYGITADVIIERGDVVSQIIEHAEASKAALIVAGVARIGRLGDLVMGTQLERIIHHSPLPILIAKNRATTDYERIVAASDFSGPSAYAIEQGSALFPQLQTHVINAFHVPFEGFLHSETATEEFRTEQHLQMAKFLEELKIAPETRKDLSYSVEYGDTCSVVHKALKDRHTDLAVIGTHGTSGFRANMMGSMARALITYLPCDILAVRQPPK</sequence>
<dbReference type="RefSeq" id="WP_229955396.1">
    <property type="nucleotide sequence ID" value="NZ_BAAAEM010000003.1"/>
</dbReference>
<gene>
    <name evidence="5" type="ORF">GCM10009096_29640</name>
</gene>
<dbReference type="Gene3D" id="3.40.50.620">
    <property type="entry name" value="HUPs"/>
    <property type="match status" value="2"/>
</dbReference>
<keyword evidence="2" id="KW-0547">Nucleotide-binding</keyword>
<evidence type="ECO:0000256" key="1">
    <source>
        <dbReference type="ARBA" id="ARBA00008791"/>
    </source>
</evidence>
<comment type="caution">
    <text evidence="5">The sequence shown here is derived from an EMBL/GenBank/DDBJ whole genome shotgun (WGS) entry which is preliminary data.</text>
</comment>
<evidence type="ECO:0000313" key="5">
    <source>
        <dbReference type="EMBL" id="GAA0485038.1"/>
    </source>
</evidence>
<evidence type="ECO:0000259" key="4">
    <source>
        <dbReference type="Pfam" id="PF00582"/>
    </source>
</evidence>
<feature type="domain" description="UspA" evidence="4">
    <location>
        <begin position="8"/>
        <end position="130"/>
    </location>
</feature>
<dbReference type="InterPro" id="IPR014729">
    <property type="entry name" value="Rossmann-like_a/b/a_fold"/>
</dbReference>
<feature type="domain" description="UspA" evidence="4">
    <location>
        <begin position="137"/>
        <end position="273"/>
    </location>
</feature>
<dbReference type="InterPro" id="IPR006016">
    <property type="entry name" value="UspA"/>
</dbReference>
<name>A0ABN1AW09_9SPHN</name>
<keyword evidence="3" id="KW-0067">ATP-binding</keyword>
<dbReference type="PANTHER" id="PTHR46268">
    <property type="entry name" value="STRESS RESPONSE PROTEIN NHAX"/>
    <property type="match status" value="1"/>
</dbReference>
<dbReference type="PRINTS" id="PR01438">
    <property type="entry name" value="UNVRSLSTRESS"/>
</dbReference>
<protein>
    <submittedName>
        <fullName evidence="5">Universal stress protein</fullName>
    </submittedName>
</protein>
<dbReference type="CDD" id="cd00293">
    <property type="entry name" value="USP-like"/>
    <property type="match status" value="2"/>
</dbReference>
<dbReference type="EMBL" id="BAAAEM010000003">
    <property type="protein sequence ID" value="GAA0485038.1"/>
    <property type="molecule type" value="Genomic_DNA"/>
</dbReference>
<comment type="similarity">
    <text evidence="1">Belongs to the universal stress protein A family.</text>
</comment>
<proteinExistence type="inferred from homology"/>
<dbReference type="SUPFAM" id="SSF52402">
    <property type="entry name" value="Adenine nucleotide alpha hydrolases-like"/>
    <property type="match status" value="2"/>
</dbReference>
<dbReference type="PANTHER" id="PTHR46268:SF27">
    <property type="entry name" value="UNIVERSAL STRESS PROTEIN RV2623"/>
    <property type="match status" value="1"/>
</dbReference>
<keyword evidence="6" id="KW-1185">Reference proteome</keyword>